<dbReference type="Pfam" id="PF02653">
    <property type="entry name" value="BPD_transp_2"/>
    <property type="match status" value="1"/>
</dbReference>
<dbReference type="RefSeq" id="WP_216838510.1">
    <property type="nucleotide sequence ID" value="NZ_JAFNJS010000006.1"/>
</dbReference>
<feature type="transmembrane region" description="Helical" evidence="6">
    <location>
        <begin position="134"/>
        <end position="154"/>
    </location>
</feature>
<evidence type="ECO:0000313" key="8">
    <source>
        <dbReference type="Proteomes" id="UP001595420"/>
    </source>
</evidence>
<name>A0ABV7C0B4_9PROT</name>
<organism evidence="7 8">
    <name type="scientific">Falsiroseomonas tokyonensis</name>
    <dbReference type="NCBI Taxonomy" id="430521"/>
    <lineage>
        <taxon>Bacteria</taxon>
        <taxon>Pseudomonadati</taxon>
        <taxon>Pseudomonadota</taxon>
        <taxon>Alphaproteobacteria</taxon>
        <taxon>Acetobacterales</taxon>
        <taxon>Roseomonadaceae</taxon>
        <taxon>Falsiroseomonas</taxon>
    </lineage>
</organism>
<feature type="transmembrane region" description="Helical" evidence="6">
    <location>
        <begin position="217"/>
        <end position="248"/>
    </location>
</feature>
<keyword evidence="5 6" id="KW-0472">Membrane</keyword>
<evidence type="ECO:0000256" key="2">
    <source>
        <dbReference type="ARBA" id="ARBA00022475"/>
    </source>
</evidence>
<feature type="transmembrane region" description="Helical" evidence="6">
    <location>
        <begin position="187"/>
        <end position="205"/>
    </location>
</feature>
<accession>A0ABV7C0B4</accession>
<feature type="transmembrane region" description="Helical" evidence="6">
    <location>
        <begin position="33"/>
        <end position="56"/>
    </location>
</feature>
<evidence type="ECO:0000256" key="3">
    <source>
        <dbReference type="ARBA" id="ARBA00022692"/>
    </source>
</evidence>
<dbReference type="CDD" id="cd06581">
    <property type="entry name" value="TM_PBP1_LivM_like"/>
    <property type="match status" value="1"/>
</dbReference>
<evidence type="ECO:0000313" key="7">
    <source>
        <dbReference type="EMBL" id="MFC3002431.1"/>
    </source>
</evidence>
<evidence type="ECO:0000256" key="1">
    <source>
        <dbReference type="ARBA" id="ARBA00004651"/>
    </source>
</evidence>
<evidence type="ECO:0000256" key="5">
    <source>
        <dbReference type="ARBA" id="ARBA00023136"/>
    </source>
</evidence>
<protein>
    <submittedName>
        <fullName evidence="7">Branched-chain amino acid ABC transporter permease</fullName>
    </submittedName>
</protein>
<dbReference type="InterPro" id="IPR001851">
    <property type="entry name" value="ABC_transp_permease"/>
</dbReference>
<comment type="caution">
    <text evidence="7">The sequence shown here is derived from an EMBL/GenBank/DDBJ whole genome shotgun (WGS) entry which is preliminary data.</text>
</comment>
<proteinExistence type="predicted"/>
<gene>
    <name evidence="7" type="ORF">ACFOD3_21205</name>
</gene>
<comment type="subcellular location">
    <subcellularLocation>
        <location evidence="1">Cell membrane</location>
        <topology evidence="1">Multi-pass membrane protein</topology>
    </subcellularLocation>
</comment>
<dbReference type="Proteomes" id="UP001595420">
    <property type="component" value="Unassembled WGS sequence"/>
</dbReference>
<evidence type="ECO:0000256" key="6">
    <source>
        <dbReference type="SAM" id="Phobius"/>
    </source>
</evidence>
<evidence type="ECO:0000256" key="4">
    <source>
        <dbReference type="ARBA" id="ARBA00022989"/>
    </source>
</evidence>
<keyword evidence="8" id="KW-1185">Reference proteome</keyword>
<dbReference type="PANTHER" id="PTHR30482">
    <property type="entry name" value="HIGH-AFFINITY BRANCHED-CHAIN AMINO ACID TRANSPORT SYSTEM PERMEASE"/>
    <property type="match status" value="1"/>
</dbReference>
<feature type="transmembrane region" description="Helical" evidence="6">
    <location>
        <begin position="62"/>
        <end position="80"/>
    </location>
</feature>
<dbReference type="EMBL" id="JBHRSB010000006">
    <property type="protein sequence ID" value="MFC3002431.1"/>
    <property type="molecule type" value="Genomic_DNA"/>
</dbReference>
<keyword evidence="4 6" id="KW-1133">Transmembrane helix</keyword>
<keyword evidence="2" id="KW-1003">Cell membrane</keyword>
<reference evidence="8" key="1">
    <citation type="journal article" date="2019" name="Int. J. Syst. Evol. Microbiol.">
        <title>The Global Catalogue of Microorganisms (GCM) 10K type strain sequencing project: providing services to taxonomists for standard genome sequencing and annotation.</title>
        <authorList>
            <consortium name="The Broad Institute Genomics Platform"/>
            <consortium name="The Broad Institute Genome Sequencing Center for Infectious Disease"/>
            <person name="Wu L."/>
            <person name="Ma J."/>
        </authorList>
    </citation>
    <scope>NUCLEOTIDE SEQUENCE [LARGE SCALE GENOMIC DNA]</scope>
    <source>
        <strain evidence="8">CGMCC 1.16855</strain>
    </source>
</reference>
<dbReference type="PANTHER" id="PTHR30482:SF10">
    <property type="entry name" value="HIGH-AFFINITY BRANCHED-CHAIN AMINO ACID TRANSPORT PROTEIN BRAE"/>
    <property type="match status" value="1"/>
</dbReference>
<feature type="transmembrane region" description="Helical" evidence="6">
    <location>
        <begin position="6"/>
        <end position="26"/>
    </location>
</feature>
<dbReference type="InterPro" id="IPR043428">
    <property type="entry name" value="LivM-like"/>
</dbReference>
<sequence>MDAYLIAMLVFAGFYALMALGLNVIWGLTGMVNLGLVGFFALGAYASALLTTKLFWPMPLGWAAGAVVAAAAGAIMALIVARLRGDYLAIVTLGFAEVIRLTASNEIWLTNGTDGISGIPGPWRGDVSPPEFNLIYLGIVWTAVAVVFVLLARLSHSPFGRVLRAIREDEDVAAVAGKPVLWFKVRAFTIGAAVLGGAGALYAHYNAYIAPDGFAPLLTIYIVLALTAGGVGAMRGAIIGALFVIALLESTRFLSAIIPGVSPVQKAALREGAIALSLILLLRFRPQGLIPEKTRTKATP</sequence>
<keyword evidence="3 6" id="KW-0812">Transmembrane</keyword>